<name>A0A1X0Q836_9MICR</name>
<evidence type="ECO:0000313" key="2">
    <source>
        <dbReference type="Proteomes" id="UP000192356"/>
    </source>
</evidence>
<sequence>MFMIYKYDNFQTLEDNEKREIKRLSNKVYYLYVTVAKRLDFIEFGNKSEKLDKIKELIKKFSKSSSKTNYKHNS</sequence>
<comment type="caution">
    <text evidence="1">The sequence shown here is derived from an EMBL/GenBank/DDBJ whole genome shotgun (WGS) entry which is preliminary data.</text>
</comment>
<dbReference type="AlphaFoldDB" id="A0A1X0Q836"/>
<protein>
    <submittedName>
        <fullName evidence="1">Uncharacterized protein</fullName>
    </submittedName>
</protein>
<accession>A0A1X0Q836</accession>
<dbReference type="EMBL" id="LVKB01000163">
    <property type="protein sequence ID" value="ORD95874.1"/>
    <property type="molecule type" value="Genomic_DNA"/>
</dbReference>
<gene>
    <name evidence="1" type="ORF">HERIO_2143</name>
</gene>
<organism evidence="1 2">
    <name type="scientific">Hepatospora eriocheir</name>
    <dbReference type="NCBI Taxonomy" id="1081669"/>
    <lineage>
        <taxon>Eukaryota</taxon>
        <taxon>Fungi</taxon>
        <taxon>Fungi incertae sedis</taxon>
        <taxon>Microsporidia</taxon>
        <taxon>Hepatosporidae</taxon>
        <taxon>Hepatospora</taxon>
    </lineage>
</organism>
<dbReference type="VEuPathDB" id="MicrosporidiaDB:A0H76_2585"/>
<dbReference type="VEuPathDB" id="MicrosporidiaDB:HERIO_2143"/>
<dbReference type="Proteomes" id="UP000192356">
    <property type="component" value="Unassembled WGS sequence"/>
</dbReference>
<proteinExistence type="predicted"/>
<reference evidence="1 2" key="1">
    <citation type="journal article" date="2017" name="Environ. Microbiol.">
        <title>Decay of the glycolytic pathway and adaptation to intranuclear parasitism within Enterocytozoonidae microsporidia.</title>
        <authorList>
            <person name="Wiredu Boakye D."/>
            <person name="Jaroenlak P."/>
            <person name="Prachumwat A."/>
            <person name="Williams T.A."/>
            <person name="Bateman K.S."/>
            <person name="Itsathitphaisarn O."/>
            <person name="Sritunyalucksana K."/>
            <person name="Paszkiewicz K.H."/>
            <person name="Moore K.A."/>
            <person name="Stentiford G.D."/>
            <person name="Williams B.A."/>
        </authorList>
    </citation>
    <scope>NUCLEOTIDE SEQUENCE [LARGE SCALE GENOMIC DNA]</scope>
    <source>
        <strain evidence="1 2">GB1</strain>
    </source>
</reference>
<evidence type="ECO:0000313" key="1">
    <source>
        <dbReference type="EMBL" id="ORD95874.1"/>
    </source>
</evidence>
<keyword evidence="2" id="KW-1185">Reference proteome</keyword>